<dbReference type="Pfam" id="PF14647">
    <property type="entry name" value="FAM91_N"/>
    <property type="match status" value="1"/>
</dbReference>
<dbReference type="PANTHER" id="PTHR28441:SF2">
    <property type="entry name" value="PROTEIN FAM91A1"/>
    <property type="match status" value="1"/>
</dbReference>
<evidence type="ECO:0000313" key="4">
    <source>
        <dbReference type="EMBL" id="NDV29787.1"/>
    </source>
</evidence>
<protein>
    <recommendedName>
        <fullName evidence="5">FAM91 N-terminal domain-containing protein</fullName>
    </recommendedName>
</protein>
<dbReference type="InterPro" id="IPR039199">
    <property type="entry name" value="FAM91"/>
</dbReference>
<dbReference type="AlphaFoldDB" id="A0A6B2KYP9"/>
<feature type="domain" description="FAM91 N-terminal" evidence="2">
    <location>
        <begin position="6"/>
        <end position="309"/>
    </location>
</feature>
<reference evidence="4" key="1">
    <citation type="journal article" date="2020" name="J. Eukaryot. Microbiol.">
        <title>De novo Sequencing, Assembly and Annotation of the Transcriptome for the Free-Living Testate Amoeba Arcella intermedia.</title>
        <authorList>
            <person name="Ribeiro G.M."/>
            <person name="Porfirio-Sousa A.L."/>
            <person name="Maurer-Alcala X.X."/>
            <person name="Katz L.A."/>
            <person name="Lahr D.J.G."/>
        </authorList>
    </citation>
    <scope>NUCLEOTIDE SEQUENCE</scope>
</reference>
<dbReference type="Pfam" id="PF14648">
    <property type="entry name" value="FAM91_C"/>
    <property type="match status" value="1"/>
</dbReference>
<dbReference type="InterPro" id="IPR028097">
    <property type="entry name" value="FAM91_C_dom"/>
</dbReference>
<name>A0A6B2KYP9_9EUKA</name>
<evidence type="ECO:0008006" key="5">
    <source>
        <dbReference type="Google" id="ProtNLM"/>
    </source>
</evidence>
<accession>A0A6B2KYP9</accession>
<feature type="domain" description="FAM91 C-terminal" evidence="3">
    <location>
        <begin position="353"/>
        <end position="648"/>
    </location>
</feature>
<evidence type="ECO:0000259" key="2">
    <source>
        <dbReference type="Pfam" id="PF14647"/>
    </source>
</evidence>
<evidence type="ECO:0000259" key="3">
    <source>
        <dbReference type="Pfam" id="PF14648"/>
    </source>
</evidence>
<evidence type="ECO:0000256" key="1">
    <source>
        <dbReference type="ARBA" id="ARBA00010319"/>
    </source>
</evidence>
<comment type="similarity">
    <text evidence="1">Belongs to the FAM91 family.</text>
</comment>
<sequence length="737" mass="85055">MEYSKYIEQQFTWETLPQDIKRAMAHSKETWKQTVMRYSIRHQLRWKKNIVKEFVKNERSYYEAVLKYSRAHYMLYPYHLSDVLIKGLGVTAFKYYLEMLVDIMSNDKSYDSLPNFTAADCLRLTGIGRNQYLDMMSLLKQKQASKNLFNQKKQAILKEMLPKVPKPITIQHWWIANIGAVAEEDVQESQNNERSVIDLLIDEGPKQIGTLPKSSVESLYNRGLLYLEIPISNTDQIIVHPLQDFVMNRVCGDYFENLLYTVFVSLDERTTIEQLSKLLDIDIELVKQVVSMYIRLGLATNKNAEPLYPVSTEKQPPNISKRWHHSWLSDATPKTATILPKPDLAEIPGAGYRKRVAFLFDSSLAASLMMGNFNSQLKTHAVTMFEVGKLGEREMDNFIAELEKVDNNMLGEEAQGYFEQSITLRNTLRFLRYNKNFTIQGCDGGVELLRCERLNSIPHDAQLRLMNRNYGLLISMAPISMEKLTITCAIPYHFGPVIPEVNSIWFKLFIYHTINSGPDSILYPKGTRVVSLPHCFDECVTVSLESWEKHPIIIETVYLLPTLNEALLSSPVLIQAHTYKSLEMPKMLNISFPLSEETLSAPSESEYTQETLFTHPKIQRLGQELNLKYFCGFIKMIYLDYPQEVDSKSSHWVLQDLSFGIPLFNTDINREVCDKIERWNLFSEENLSTHSTKSRELSLKLLDFISNVNGTHHLLEYGVPLPTHIIFWTESGKIISE</sequence>
<dbReference type="EMBL" id="GIBP01000818">
    <property type="protein sequence ID" value="NDV29787.1"/>
    <property type="molecule type" value="Transcribed_RNA"/>
</dbReference>
<dbReference type="InterPro" id="IPR028091">
    <property type="entry name" value="FAM91_N_dom"/>
</dbReference>
<organism evidence="4">
    <name type="scientific">Arcella intermedia</name>
    <dbReference type="NCBI Taxonomy" id="1963864"/>
    <lineage>
        <taxon>Eukaryota</taxon>
        <taxon>Amoebozoa</taxon>
        <taxon>Tubulinea</taxon>
        <taxon>Elardia</taxon>
        <taxon>Arcellinida</taxon>
        <taxon>Sphaerothecina</taxon>
        <taxon>Arcellidae</taxon>
        <taxon>Arcella</taxon>
    </lineage>
</organism>
<proteinExistence type="inferred from homology"/>
<dbReference type="PANTHER" id="PTHR28441">
    <property type="entry name" value="PROTEIN FAM91A1"/>
    <property type="match status" value="1"/>
</dbReference>